<protein>
    <submittedName>
        <fullName evidence="1">Uncharacterized protein</fullName>
    </submittedName>
</protein>
<sequence>MYQSLAIRRRTALFACQVNANPVSGAATEKHLMAARNAPGKACMVVTFARYISAKANVTPSTIPTWIYDIR</sequence>
<proteinExistence type="predicted"/>
<evidence type="ECO:0000313" key="1">
    <source>
        <dbReference type="EMBL" id="CEK94806.1"/>
    </source>
</evidence>
<dbReference type="EMBL" id="HACG01047941">
    <property type="protein sequence ID" value="CEK94806.1"/>
    <property type="molecule type" value="Transcribed_RNA"/>
</dbReference>
<name>A0A0B7BR14_9EUPU</name>
<gene>
    <name evidence="1" type="primary">ORF203968</name>
</gene>
<organism evidence="1">
    <name type="scientific">Arion vulgaris</name>
    <dbReference type="NCBI Taxonomy" id="1028688"/>
    <lineage>
        <taxon>Eukaryota</taxon>
        <taxon>Metazoa</taxon>
        <taxon>Spiralia</taxon>
        <taxon>Lophotrochozoa</taxon>
        <taxon>Mollusca</taxon>
        <taxon>Gastropoda</taxon>
        <taxon>Heterobranchia</taxon>
        <taxon>Euthyneura</taxon>
        <taxon>Panpulmonata</taxon>
        <taxon>Eupulmonata</taxon>
        <taxon>Stylommatophora</taxon>
        <taxon>Helicina</taxon>
        <taxon>Arionoidea</taxon>
        <taxon>Arionidae</taxon>
        <taxon>Arion</taxon>
    </lineage>
</organism>
<accession>A0A0B7BR14</accession>
<reference evidence="1" key="1">
    <citation type="submission" date="2014-12" db="EMBL/GenBank/DDBJ databases">
        <title>Insight into the proteome of Arion vulgaris.</title>
        <authorList>
            <person name="Aradska J."/>
            <person name="Bulat T."/>
            <person name="Smidak R."/>
            <person name="Sarate P."/>
            <person name="Gangsoo J."/>
            <person name="Sialana F."/>
            <person name="Bilban M."/>
            <person name="Lubec G."/>
        </authorList>
    </citation>
    <scope>NUCLEOTIDE SEQUENCE</scope>
    <source>
        <tissue evidence="1">Skin</tissue>
    </source>
</reference>
<dbReference type="AlphaFoldDB" id="A0A0B7BR14"/>